<proteinExistence type="inferred from homology"/>
<comment type="similarity">
    <text evidence="9 10">Belongs to the thiamine-phosphate synthase family.</text>
</comment>
<dbReference type="Gene3D" id="3.20.20.70">
    <property type="entry name" value="Aldolase class I"/>
    <property type="match status" value="1"/>
</dbReference>
<comment type="cofactor">
    <cofactor evidence="9">
        <name>Mg(2+)</name>
        <dbReference type="ChEBI" id="CHEBI:18420"/>
    </cofactor>
    <text evidence="9">Binds 1 Mg(2+) ion per subunit.</text>
</comment>
<keyword evidence="15" id="KW-1185">Reference proteome</keyword>
<evidence type="ECO:0000256" key="1">
    <source>
        <dbReference type="ARBA" id="ARBA00005165"/>
    </source>
</evidence>
<feature type="binding site" evidence="9">
    <location>
        <position position="439"/>
    </location>
    <ligand>
        <name>4-amino-2-methyl-5-(diphosphooxymethyl)pyrimidine</name>
        <dbReference type="ChEBI" id="CHEBI:57841"/>
    </ligand>
</feature>
<feature type="binding site" evidence="9">
    <location>
        <position position="372"/>
    </location>
    <ligand>
        <name>Mg(2+)</name>
        <dbReference type="ChEBI" id="CHEBI:18420"/>
    </ligand>
</feature>
<evidence type="ECO:0000256" key="8">
    <source>
        <dbReference type="ARBA" id="ARBA00047883"/>
    </source>
</evidence>
<dbReference type="InterPro" id="IPR034291">
    <property type="entry name" value="TMP_synthase"/>
</dbReference>
<comment type="catalytic activity">
    <reaction evidence="6 9 10">
        <text>4-methyl-5-(2-phosphooxyethyl)-thiazole + 4-amino-2-methyl-5-(diphosphooxymethyl)pyrimidine + H(+) = thiamine phosphate + diphosphate</text>
        <dbReference type="Rhea" id="RHEA:22328"/>
        <dbReference type="ChEBI" id="CHEBI:15378"/>
        <dbReference type="ChEBI" id="CHEBI:33019"/>
        <dbReference type="ChEBI" id="CHEBI:37575"/>
        <dbReference type="ChEBI" id="CHEBI:57841"/>
        <dbReference type="ChEBI" id="CHEBI:58296"/>
        <dbReference type="EC" id="2.5.1.3"/>
    </reaction>
</comment>
<keyword evidence="4 9" id="KW-0460">Magnesium</keyword>
<feature type="binding site" evidence="9">
    <location>
        <begin position="436"/>
        <end position="438"/>
    </location>
    <ligand>
        <name>2-[(2R,5Z)-2-carboxy-4-methylthiazol-5(2H)-ylidene]ethyl phosphate</name>
        <dbReference type="ChEBI" id="CHEBI:62899"/>
    </ligand>
</feature>
<evidence type="ECO:0000256" key="9">
    <source>
        <dbReference type="HAMAP-Rule" id="MF_00097"/>
    </source>
</evidence>
<evidence type="ECO:0000256" key="3">
    <source>
        <dbReference type="ARBA" id="ARBA00022723"/>
    </source>
</evidence>
<reference evidence="14 15" key="1">
    <citation type="submission" date="2023-08" db="EMBL/GenBank/DDBJ databases">
        <title>Pleionea litopenaei sp. nov., isolated from stomach of juvenile Litopenaeus vannamei.</title>
        <authorList>
            <person name="Rho A.M."/>
            <person name="Hwang C.Y."/>
        </authorList>
    </citation>
    <scope>NUCLEOTIDE SEQUENCE [LARGE SCALE GENOMIC DNA]</scope>
    <source>
        <strain evidence="14 15">HL-JVS1</strain>
    </source>
</reference>
<dbReference type="GO" id="GO:0009229">
    <property type="term" value="P:thiamine diphosphate biosynthetic process"/>
    <property type="evidence" value="ECO:0007669"/>
    <property type="project" value="UniProtKB-UniRule"/>
</dbReference>
<dbReference type="Proteomes" id="UP001239782">
    <property type="component" value="Chromosome"/>
</dbReference>
<evidence type="ECO:0000313" key="15">
    <source>
        <dbReference type="Proteomes" id="UP001239782"/>
    </source>
</evidence>
<dbReference type="GO" id="GO:0008902">
    <property type="term" value="F:hydroxymethylpyrimidine kinase activity"/>
    <property type="evidence" value="ECO:0007669"/>
    <property type="project" value="TreeGrafter"/>
</dbReference>
<comment type="catalytic activity">
    <reaction evidence="8 9 10">
        <text>2-[(2R,5Z)-2-carboxy-4-methylthiazol-5(2H)-ylidene]ethyl phosphate + 4-amino-2-methyl-5-(diphosphooxymethyl)pyrimidine + 2 H(+) = thiamine phosphate + CO2 + diphosphate</text>
        <dbReference type="Rhea" id="RHEA:47844"/>
        <dbReference type="ChEBI" id="CHEBI:15378"/>
        <dbReference type="ChEBI" id="CHEBI:16526"/>
        <dbReference type="ChEBI" id="CHEBI:33019"/>
        <dbReference type="ChEBI" id="CHEBI:37575"/>
        <dbReference type="ChEBI" id="CHEBI:57841"/>
        <dbReference type="ChEBI" id="CHEBI:62899"/>
        <dbReference type="EC" id="2.5.1.3"/>
    </reaction>
</comment>
<dbReference type="EC" id="2.5.1.3" evidence="9"/>
<dbReference type="Pfam" id="PF02581">
    <property type="entry name" value="TMP-TENI"/>
    <property type="match status" value="1"/>
</dbReference>
<evidence type="ECO:0000259" key="12">
    <source>
        <dbReference type="Pfam" id="PF02581"/>
    </source>
</evidence>
<dbReference type="InterPro" id="IPR029056">
    <property type="entry name" value="Ribokinase-like"/>
</dbReference>
<feature type="domain" description="Pyridoxamine kinase/Phosphomethylpyrimidine kinase" evidence="13">
    <location>
        <begin position="28"/>
        <end position="281"/>
    </location>
</feature>
<dbReference type="HAMAP" id="MF_00097">
    <property type="entry name" value="TMP_synthase"/>
    <property type="match status" value="1"/>
</dbReference>
<feature type="binding site" evidence="9">
    <location>
        <position position="410"/>
    </location>
    <ligand>
        <name>4-amino-2-methyl-5-(diphosphooxymethyl)pyrimidine</name>
        <dbReference type="ChEBI" id="CHEBI:57841"/>
    </ligand>
</feature>
<feature type="binding site" evidence="9">
    <location>
        <begin position="487"/>
        <end position="488"/>
    </location>
    <ligand>
        <name>2-[(2R,5Z)-2-carboxy-4-methylthiazol-5(2H)-ylidene]ethyl phosphate</name>
        <dbReference type="ChEBI" id="CHEBI:62899"/>
    </ligand>
</feature>
<evidence type="ECO:0000256" key="11">
    <source>
        <dbReference type="RuleBase" id="RU004253"/>
    </source>
</evidence>
<dbReference type="PANTHER" id="PTHR20858">
    <property type="entry name" value="PHOSPHOMETHYLPYRIMIDINE KINASE"/>
    <property type="match status" value="1"/>
</dbReference>
<keyword evidence="2 9" id="KW-0808">Transferase</keyword>
<comment type="function">
    <text evidence="9">Condenses 4-methyl-5-(beta-hydroxyethyl)thiazole monophosphate (THZ-P) and 2-methyl-4-amino-5-hydroxymethyl pyrimidine pyrophosphate (HMP-PP) to form thiamine monophosphate (TMP).</text>
</comment>
<dbReference type="GO" id="GO:0009228">
    <property type="term" value="P:thiamine biosynthetic process"/>
    <property type="evidence" value="ECO:0007669"/>
    <property type="project" value="UniProtKB-KW"/>
</dbReference>
<dbReference type="CDD" id="cd00564">
    <property type="entry name" value="TMP_TenI"/>
    <property type="match status" value="1"/>
</dbReference>
<comment type="pathway">
    <text evidence="1 9 11">Cofactor biosynthesis; thiamine diphosphate biosynthesis; thiamine phosphate from 4-amino-2-methyl-5-diphosphomethylpyrimidine and 4-methyl-5-(2-phosphoethyl)-thiazole: step 1/1.</text>
</comment>
<comment type="catalytic activity">
    <reaction evidence="7 9 10">
        <text>2-(2-carboxy-4-methylthiazol-5-yl)ethyl phosphate + 4-amino-2-methyl-5-(diphosphooxymethyl)pyrimidine + 2 H(+) = thiamine phosphate + CO2 + diphosphate</text>
        <dbReference type="Rhea" id="RHEA:47848"/>
        <dbReference type="ChEBI" id="CHEBI:15378"/>
        <dbReference type="ChEBI" id="CHEBI:16526"/>
        <dbReference type="ChEBI" id="CHEBI:33019"/>
        <dbReference type="ChEBI" id="CHEBI:37575"/>
        <dbReference type="ChEBI" id="CHEBI:57841"/>
        <dbReference type="ChEBI" id="CHEBI:62890"/>
        <dbReference type="EC" id="2.5.1.3"/>
    </reaction>
</comment>
<protein>
    <recommendedName>
        <fullName evidence="9">Thiamine-phosphate synthase</fullName>
        <shortName evidence="9">TP synthase</shortName>
        <shortName evidence="9">TPS</shortName>
        <ecNumber evidence="9">2.5.1.3</ecNumber>
    </recommendedName>
    <alternativeName>
        <fullName evidence="9">Thiamine-phosphate pyrophosphorylase</fullName>
        <shortName evidence="9">TMP pyrophosphorylase</shortName>
        <shortName evidence="9">TMP-PPase</shortName>
    </alternativeName>
</protein>
<evidence type="ECO:0000256" key="10">
    <source>
        <dbReference type="RuleBase" id="RU003826"/>
    </source>
</evidence>
<dbReference type="PANTHER" id="PTHR20858:SF17">
    <property type="entry name" value="HYDROXYMETHYLPYRIMIDINE_PHOSPHOMETHYLPYRIMIDINE KINASE THI20-RELATED"/>
    <property type="match status" value="1"/>
</dbReference>
<dbReference type="GO" id="GO:0008972">
    <property type="term" value="F:phosphomethylpyrimidine kinase activity"/>
    <property type="evidence" value="ECO:0007669"/>
    <property type="project" value="TreeGrafter"/>
</dbReference>
<keyword evidence="3 9" id="KW-0479">Metal-binding</keyword>
<evidence type="ECO:0000256" key="7">
    <source>
        <dbReference type="ARBA" id="ARBA00047851"/>
    </source>
</evidence>
<evidence type="ECO:0000256" key="6">
    <source>
        <dbReference type="ARBA" id="ARBA00047334"/>
    </source>
</evidence>
<dbReference type="Pfam" id="PF08543">
    <property type="entry name" value="Phos_pyr_kin"/>
    <property type="match status" value="1"/>
</dbReference>
<dbReference type="InterPro" id="IPR013749">
    <property type="entry name" value="PM/HMP-P_kinase-1"/>
</dbReference>
<feature type="binding site" evidence="9">
    <location>
        <position position="371"/>
    </location>
    <ligand>
        <name>4-amino-2-methyl-5-(diphosphooxymethyl)pyrimidine</name>
        <dbReference type="ChEBI" id="CHEBI:57841"/>
    </ligand>
</feature>
<dbReference type="GO" id="GO:0004789">
    <property type="term" value="F:thiamine-phosphate diphosphorylase activity"/>
    <property type="evidence" value="ECO:0007669"/>
    <property type="project" value="UniProtKB-UniRule"/>
</dbReference>
<feature type="binding site" evidence="9">
    <location>
        <begin position="339"/>
        <end position="343"/>
    </location>
    <ligand>
        <name>4-amino-2-methyl-5-(diphosphooxymethyl)pyrimidine</name>
        <dbReference type="ChEBI" id="CHEBI:57841"/>
    </ligand>
</feature>
<organism evidence="14 15">
    <name type="scientific">Pleionea litopenaei</name>
    <dbReference type="NCBI Taxonomy" id="3070815"/>
    <lineage>
        <taxon>Bacteria</taxon>
        <taxon>Pseudomonadati</taxon>
        <taxon>Pseudomonadota</taxon>
        <taxon>Gammaproteobacteria</taxon>
        <taxon>Oceanospirillales</taxon>
        <taxon>Pleioneaceae</taxon>
        <taxon>Pleionea</taxon>
    </lineage>
</organism>
<dbReference type="SUPFAM" id="SSF51391">
    <property type="entry name" value="Thiamin phosphate synthase"/>
    <property type="match status" value="1"/>
</dbReference>
<accession>A0AA51RTC0</accession>
<evidence type="ECO:0000256" key="5">
    <source>
        <dbReference type="ARBA" id="ARBA00022977"/>
    </source>
</evidence>
<gene>
    <name evidence="9 14" type="primary">thiE</name>
    <name evidence="14" type="ORF">Q9312_18565</name>
</gene>
<dbReference type="AlphaFoldDB" id="A0AA51RTC0"/>
<dbReference type="InterPro" id="IPR036206">
    <property type="entry name" value="ThiamineP_synth_sf"/>
</dbReference>
<evidence type="ECO:0000256" key="4">
    <source>
        <dbReference type="ARBA" id="ARBA00022842"/>
    </source>
</evidence>
<name>A0AA51RTC0_9GAMM</name>
<keyword evidence="5 9" id="KW-0784">Thiamine biosynthesis</keyword>
<feature type="binding site" evidence="9">
    <location>
        <position position="391"/>
    </location>
    <ligand>
        <name>Mg(2+)</name>
        <dbReference type="ChEBI" id="CHEBI:18420"/>
    </ligand>
</feature>
<dbReference type="FunFam" id="3.20.20.70:FF:000064">
    <property type="entry name" value="Thiamine-phosphate synthase"/>
    <property type="match status" value="1"/>
</dbReference>
<evidence type="ECO:0000259" key="13">
    <source>
        <dbReference type="Pfam" id="PF08543"/>
    </source>
</evidence>
<dbReference type="SUPFAM" id="SSF53613">
    <property type="entry name" value="Ribokinase-like"/>
    <property type="match status" value="1"/>
</dbReference>
<dbReference type="NCBIfam" id="TIGR00693">
    <property type="entry name" value="thiE"/>
    <property type="match status" value="1"/>
</dbReference>
<dbReference type="InterPro" id="IPR022998">
    <property type="entry name" value="ThiamineP_synth_TenI"/>
</dbReference>
<dbReference type="KEGG" id="plei:Q9312_18565"/>
<sequence>MQLTLSNWQNNSTQRPLRPTLLAIGGNDCSGLAGLTMDSRTAQAFGVHMMPAVTANTVQSPYSIDSINPVSNSVLQSQVTASLQRFPEAIKIGLIANHEQLEKLAALIDSSDAPVIFDPVIQASSGQKLISPDTSQHLHEWLQACIEYLLPKVTLVTPNIYEVERFTGIKISQLEDFEVAAQALRSLGANHVLITGGHFKHKTNSGVWSHDFYCGENESFWLSNKFIDSINTRGTGCALATSIASALALGASIEDAVVIGKMAVHQGIRKGYGIGSESGPIAIESFPRDLLDLPLISKQQPKHLNTAGFPRVEAKGIYPIVDRAHWIDTLAPLGVQLVQLRIKDLAGDALKEELQNAVLLGKKHHCEIWINDHWQLAIDIEADGVHLGQDDLNSANIEAIKMAGLKLGISTHCHYEVARAHALQPSYIAVGPVFPTQTKSMPWRPLGIEGVKYWRKVLNYPLVAIGGIDQSNLGNFVDTGIEMIAMISAITQSNDPVKSTQKFIETLNND</sequence>
<evidence type="ECO:0000313" key="14">
    <source>
        <dbReference type="EMBL" id="WMS87212.1"/>
    </source>
</evidence>
<feature type="binding site" evidence="9">
    <location>
        <position position="467"/>
    </location>
    <ligand>
        <name>2-[(2R,5Z)-2-carboxy-4-methylthiazol-5(2H)-ylidene]ethyl phosphate</name>
        <dbReference type="ChEBI" id="CHEBI:62899"/>
    </ligand>
</feature>
<dbReference type="RefSeq" id="WP_309202352.1">
    <property type="nucleotide sequence ID" value="NZ_CP133548.1"/>
</dbReference>
<dbReference type="GO" id="GO:0000287">
    <property type="term" value="F:magnesium ion binding"/>
    <property type="evidence" value="ECO:0007669"/>
    <property type="project" value="UniProtKB-UniRule"/>
</dbReference>
<dbReference type="InterPro" id="IPR013785">
    <property type="entry name" value="Aldolase_TIM"/>
</dbReference>
<dbReference type="Gene3D" id="3.40.1190.20">
    <property type="match status" value="1"/>
</dbReference>
<dbReference type="GO" id="GO:0005829">
    <property type="term" value="C:cytosol"/>
    <property type="evidence" value="ECO:0007669"/>
    <property type="project" value="TreeGrafter"/>
</dbReference>
<evidence type="ECO:0000256" key="2">
    <source>
        <dbReference type="ARBA" id="ARBA00022679"/>
    </source>
</evidence>
<feature type="domain" description="Thiamine phosphate synthase/TenI" evidence="12">
    <location>
        <begin position="323"/>
        <end position="490"/>
    </location>
</feature>
<dbReference type="EMBL" id="CP133548">
    <property type="protein sequence ID" value="WMS87212.1"/>
    <property type="molecule type" value="Genomic_DNA"/>
</dbReference>